<dbReference type="AlphaFoldDB" id="A0A1M6H429"/>
<evidence type="ECO:0000313" key="1">
    <source>
        <dbReference type="EMBL" id="SHJ16913.1"/>
    </source>
</evidence>
<organism evidence="1 2">
    <name type="scientific">Flavobacterium haoranii</name>
    <dbReference type="NCBI Taxonomy" id="683124"/>
    <lineage>
        <taxon>Bacteria</taxon>
        <taxon>Pseudomonadati</taxon>
        <taxon>Bacteroidota</taxon>
        <taxon>Flavobacteriia</taxon>
        <taxon>Flavobacteriales</taxon>
        <taxon>Flavobacteriaceae</taxon>
        <taxon>Flavobacterium</taxon>
    </lineage>
</organism>
<proteinExistence type="predicted"/>
<keyword evidence="2" id="KW-1185">Reference proteome</keyword>
<reference evidence="2" key="1">
    <citation type="submission" date="2016-11" db="EMBL/GenBank/DDBJ databases">
        <authorList>
            <person name="Varghese N."/>
            <person name="Submissions S."/>
        </authorList>
    </citation>
    <scope>NUCLEOTIDE SEQUENCE [LARGE SCALE GENOMIC DNA]</scope>
    <source>
        <strain evidence="2">DSM 22807</strain>
    </source>
</reference>
<dbReference type="Proteomes" id="UP000184232">
    <property type="component" value="Unassembled WGS sequence"/>
</dbReference>
<dbReference type="RefSeq" id="WP_072783473.1">
    <property type="nucleotide sequence ID" value="NZ_CP045292.1"/>
</dbReference>
<name>A0A1M6H429_9FLAO</name>
<evidence type="ECO:0000313" key="2">
    <source>
        <dbReference type="Proteomes" id="UP000184232"/>
    </source>
</evidence>
<dbReference type="STRING" id="683124.SAMN05444337_1423"/>
<dbReference type="EMBL" id="FQZH01000002">
    <property type="protein sequence ID" value="SHJ16913.1"/>
    <property type="molecule type" value="Genomic_DNA"/>
</dbReference>
<protein>
    <submittedName>
        <fullName evidence="1">Uncharacterized protein</fullName>
    </submittedName>
</protein>
<gene>
    <name evidence="1" type="ORF">SAMN05444337_1423</name>
</gene>
<dbReference type="OrthoDB" id="3979391at2"/>
<accession>A0A1M6H429</accession>
<sequence length="210" mass="25030">MNIFKKIFKKTQIKEIDSQENKTETLQIKHIPFPEFAIEGIEQNDLIKILNFDIEDTLDLEDAERFIWPYWNKPNQENKIRTIISEKLDNWIFIYGYNYNPIEIIKMLIKHSNYRINYYSADSQTSDYEWIIANNGKIIREFYSCWNIEINKGEPLTELENKFVKSFSNKEFVFGEEVCISIYNHTCGLDFKKYTAETKFKVGTIPITSN</sequence>